<dbReference type="PANTHER" id="PTHR15710">
    <property type="entry name" value="E3 UBIQUITIN-PROTEIN LIGASE PRAJA"/>
    <property type="match status" value="1"/>
</dbReference>
<feature type="transmembrane region" description="Helical" evidence="6">
    <location>
        <begin position="691"/>
        <end position="712"/>
    </location>
</feature>
<dbReference type="VEuPathDB" id="TriTrypDB:BSAL_91265"/>
<feature type="region of interest" description="Disordered" evidence="5">
    <location>
        <begin position="234"/>
        <end position="276"/>
    </location>
</feature>
<dbReference type="AlphaFoldDB" id="A0A0S4J6M6"/>
<keyword evidence="9" id="KW-1185">Reference proteome</keyword>
<feature type="transmembrane region" description="Helical" evidence="6">
    <location>
        <begin position="747"/>
        <end position="772"/>
    </location>
</feature>
<feature type="transmembrane region" description="Helical" evidence="6">
    <location>
        <begin position="718"/>
        <end position="735"/>
    </location>
</feature>
<dbReference type="EMBL" id="CYKH01001222">
    <property type="protein sequence ID" value="CUG85983.1"/>
    <property type="molecule type" value="Genomic_DNA"/>
</dbReference>
<evidence type="ECO:0000256" key="6">
    <source>
        <dbReference type="SAM" id="Phobius"/>
    </source>
</evidence>
<keyword evidence="6" id="KW-1133">Transmembrane helix</keyword>
<dbReference type="Proteomes" id="UP000051952">
    <property type="component" value="Unassembled WGS sequence"/>
</dbReference>
<name>A0A0S4J6M6_BODSA</name>
<evidence type="ECO:0000256" key="5">
    <source>
        <dbReference type="SAM" id="MobiDB-lite"/>
    </source>
</evidence>
<keyword evidence="6" id="KW-0812">Transmembrane</keyword>
<dbReference type="PROSITE" id="PS50089">
    <property type="entry name" value="ZF_RING_2"/>
    <property type="match status" value="1"/>
</dbReference>
<keyword evidence="1" id="KW-0479">Metal-binding</keyword>
<feature type="compositionally biased region" description="Low complexity" evidence="5">
    <location>
        <begin position="58"/>
        <end position="69"/>
    </location>
</feature>
<dbReference type="SUPFAM" id="SSF57850">
    <property type="entry name" value="RING/U-box"/>
    <property type="match status" value="1"/>
</dbReference>
<evidence type="ECO:0000256" key="3">
    <source>
        <dbReference type="ARBA" id="ARBA00022833"/>
    </source>
</evidence>
<protein>
    <submittedName>
        <fullName evidence="8">Zinc finger protein, putative</fullName>
    </submittedName>
</protein>
<dbReference type="InterPro" id="IPR013083">
    <property type="entry name" value="Znf_RING/FYVE/PHD"/>
</dbReference>
<proteinExistence type="predicted"/>
<feature type="transmembrane region" description="Helical" evidence="6">
    <location>
        <begin position="628"/>
        <end position="648"/>
    </location>
</feature>
<keyword evidence="3" id="KW-0862">Zinc</keyword>
<feature type="region of interest" description="Disordered" evidence="5">
    <location>
        <begin position="58"/>
        <end position="77"/>
    </location>
</feature>
<dbReference type="SMART" id="SM00184">
    <property type="entry name" value="RING"/>
    <property type="match status" value="1"/>
</dbReference>
<sequence>MLPSLLINLLDVNKKKGLGCVCVRMINSDINNTSRHYNTFPSHHNNIIQNRVASLEEQQQSQQQQLQHQRQSDSDEMRPAVPAVSWASSFTSWGIMTYIMLYVFLPHRLPQFEISVRVGEESPAPATMGTWVAAVANPTRAAEGMKWFLDEARKEIVSCGPPTSSKKKHSSGKNNKQQQDDDAEKSGNQSTNSLLLPSSSSTAAAPSALCEQLIEDAFQRLLSLVARDEGISLFPSADDPSHPHHSSPLSPPPKTSSGSVAATTTTTTAGPVDDGKAKTSQYQFLIGLSLQEFFALWTFQPRQRDTIAGPVNDATTSPSSSTRSPSSPPIVLAENGFLNVFGKATYAVKAPQQNGVPPPFASELLVDFRVMLREGTLVTSPMTYMRLIGGRKIDENSTNKILPHASSAYQFSVIGTAPPTLGKVGISSLTGANRNSTLEEMVAEFQKNDAANTTVVLDIFSAAVMHQSRVQLEKAFQAAASIGNKPTAKTDKDEKRKKVDDSTATPTQASLIVALPLSAVAKEPMTSSNCLWFGNVRTSNVPFDHNHHRSNNDDILHRGIVEGDMFSTCGDHIRWITSEKQYESFVASWNLILFLLGVIPSAFLTVGLAKQLSYIKNSRARTLRLSRAALVVLVVYLLIVVCYVEILWSVMPTNVRMTNLVYTILFIDVMLALVLYSQVDSEQRRVDGRDGRAPLLMIYFGCSAVGNLLPLVARTSLFSGPVLCTAGALLWIPQLTHLIQGKGRDGVVPWLLISASLLPMSFFSLFLIGPVLDVNSMSTHPSPLLVLCAVLEVAVFALALHIGSKIGIGRLFPRWMLPWVHDYNIPRHHVAQIAGLVEDPDCSICGESFEHPDDADSVTAMDQVWVTPCKHLYHKLCLSQWMEQRMDCPLCRKVLPEP</sequence>
<feature type="compositionally biased region" description="Low complexity" evidence="5">
    <location>
        <begin position="190"/>
        <end position="199"/>
    </location>
</feature>
<feature type="region of interest" description="Disordered" evidence="5">
    <location>
        <begin position="158"/>
        <end position="199"/>
    </location>
</feature>
<evidence type="ECO:0000256" key="2">
    <source>
        <dbReference type="ARBA" id="ARBA00022771"/>
    </source>
</evidence>
<evidence type="ECO:0000313" key="8">
    <source>
        <dbReference type="EMBL" id="CUG85983.1"/>
    </source>
</evidence>
<evidence type="ECO:0000256" key="4">
    <source>
        <dbReference type="PROSITE-ProRule" id="PRU00175"/>
    </source>
</evidence>
<dbReference type="Gene3D" id="3.30.40.10">
    <property type="entry name" value="Zinc/RING finger domain, C3HC4 (zinc finger)"/>
    <property type="match status" value="1"/>
</dbReference>
<feature type="transmembrane region" description="Helical" evidence="6">
    <location>
        <begin position="587"/>
        <end position="608"/>
    </location>
</feature>
<reference evidence="9" key="1">
    <citation type="submission" date="2015-09" db="EMBL/GenBank/DDBJ databases">
        <authorList>
            <consortium name="Pathogen Informatics"/>
        </authorList>
    </citation>
    <scope>NUCLEOTIDE SEQUENCE [LARGE SCALE GENOMIC DNA]</scope>
    <source>
        <strain evidence="9">Lake Konstanz</strain>
    </source>
</reference>
<organism evidence="8 9">
    <name type="scientific">Bodo saltans</name>
    <name type="common">Flagellated protozoan</name>
    <dbReference type="NCBI Taxonomy" id="75058"/>
    <lineage>
        <taxon>Eukaryota</taxon>
        <taxon>Discoba</taxon>
        <taxon>Euglenozoa</taxon>
        <taxon>Kinetoplastea</taxon>
        <taxon>Metakinetoplastina</taxon>
        <taxon>Eubodonida</taxon>
        <taxon>Bodonidae</taxon>
        <taxon>Bodo</taxon>
    </lineage>
</organism>
<dbReference type="OrthoDB" id="9984778at2759"/>
<keyword evidence="6" id="KW-0472">Membrane</keyword>
<accession>A0A0S4J6M6</accession>
<evidence type="ECO:0000259" key="7">
    <source>
        <dbReference type="PROSITE" id="PS50089"/>
    </source>
</evidence>
<feature type="transmembrane region" description="Helical" evidence="6">
    <location>
        <begin position="660"/>
        <end position="679"/>
    </location>
</feature>
<dbReference type="GO" id="GO:0008270">
    <property type="term" value="F:zinc ion binding"/>
    <property type="evidence" value="ECO:0007669"/>
    <property type="project" value="UniProtKB-KW"/>
</dbReference>
<dbReference type="Pfam" id="PF13639">
    <property type="entry name" value="zf-RING_2"/>
    <property type="match status" value="1"/>
</dbReference>
<feature type="compositionally biased region" description="Low complexity" evidence="5">
    <location>
        <begin position="255"/>
        <end position="269"/>
    </location>
</feature>
<keyword evidence="2 4" id="KW-0863">Zinc-finger</keyword>
<dbReference type="InterPro" id="IPR001841">
    <property type="entry name" value="Znf_RING"/>
</dbReference>
<evidence type="ECO:0000313" key="9">
    <source>
        <dbReference type="Proteomes" id="UP000051952"/>
    </source>
</evidence>
<feature type="compositionally biased region" description="Low complexity" evidence="5">
    <location>
        <begin position="315"/>
        <end position="325"/>
    </location>
</feature>
<feature type="transmembrane region" description="Helical" evidence="6">
    <location>
        <begin position="784"/>
        <end position="804"/>
    </location>
</feature>
<gene>
    <name evidence="8" type="ORF">BSAL_91265</name>
</gene>
<feature type="region of interest" description="Disordered" evidence="5">
    <location>
        <begin position="307"/>
        <end position="328"/>
    </location>
</feature>
<feature type="compositionally biased region" description="Basic and acidic residues" evidence="5">
    <location>
        <begin position="488"/>
        <end position="501"/>
    </location>
</feature>
<feature type="region of interest" description="Disordered" evidence="5">
    <location>
        <begin position="484"/>
        <end position="503"/>
    </location>
</feature>
<evidence type="ECO:0000256" key="1">
    <source>
        <dbReference type="ARBA" id="ARBA00022723"/>
    </source>
</evidence>
<feature type="domain" description="RING-type" evidence="7">
    <location>
        <begin position="842"/>
        <end position="892"/>
    </location>
</feature>